<gene>
    <name evidence="1" type="ORF">Ahu01nite_087480</name>
</gene>
<organism evidence="1 2">
    <name type="scientific">Winogradskya humida</name>
    <dbReference type="NCBI Taxonomy" id="113566"/>
    <lineage>
        <taxon>Bacteria</taxon>
        <taxon>Bacillati</taxon>
        <taxon>Actinomycetota</taxon>
        <taxon>Actinomycetes</taxon>
        <taxon>Micromonosporales</taxon>
        <taxon>Micromonosporaceae</taxon>
        <taxon>Winogradskya</taxon>
    </lineage>
</organism>
<evidence type="ECO:0000313" key="1">
    <source>
        <dbReference type="EMBL" id="GIE25646.1"/>
    </source>
</evidence>
<protein>
    <submittedName>
        <fullName evidence="1">Uncharacterized protein</fullName>
    </submittedName>
</protein>
<proteinExistence type="predicted"/>
<evidence type="ECO:0000313" key="2">
    <source>
        <dbReference type="Proteomes" id="UP000603200"/>
    </source>
</evidence>
<sequence length="64" mass="6540">MMAGVRHVAIHVDSDRDVVLGAYVVAGSVVAAELGVRGMVLRCLTAGGATLVRCAAVPIRPPVD</sequence>
<keyword evidence="2" id="KW-1185">Reference proteome</keyword>
<accession>A0ABQ4A462</accession>
<dbReference type="Proteomes" id="UP000603200">
    <property type="component" value="Unassembled WGS sequence"/>
</dbReference>
<dbReference type="EMBL" id="BOMN01000125">
    <property type="protein sequence ID" value="GIE25646.1"/>
    <property type="molecule type" value="Genomic_DNA"/>
</dbReference>
<comment type="caution">
    <text evidence="1">The sequence shown here is derived from an EMBL/GenBank/DDBJ whole genome shotgun (WGS) entry which is preliminary data.</text>
</comment>
<reference evidence="1 2" key="1">
    <citation type="submission" date="2021-01" db="EMBL/GenBank/DDBJ databases">
        <title>Whole genome shotgun sequence of Actinoplanes humidus NBRC 14915.</title>
        <authorList>
            <person name="Komaki H."/>
            <person name="Tamura T."/>
        </authorList>
    </citation>
    <scope>NUCLEOTIDE SEQUENCE [LARGE SCALE GENOMIC DNA]</scope>
    <source>
        <strain evidence="1 2">NBRC 14915</strain>
    </source>
</reference>
<name>A0ABQ4A462_9ACTN</name>